<evidence type="ECO:0000313" key="2">
    <source>
        <dbReference type="Proteomes" id="UP000054266"/>
    </source>
</evidence>
<evidence type="ECO:0000313" key="1">
    <source>
        <dbReference type="EMBL" id="KIW65498.1"/>
    </source>
</evidence>
<name>A0A0D2FC12_9EURO</name>
<organism evidence="1 2">
    <name type="scientific">Phialophora macrospora</name>
    <dbReference type="NCBI Taxonomy" id="1851006"/>
    <lineage>
        <taxon>Eukaryota</taxon>
        <taxon>Fungi</taxon>
        <taxon>Dikarya</taxon>
        <taxon>Ascomycota</taxon>
        <taxon>Pezizomycotina</taxon>
        <taxon>Eurotiomycetes</taxon>
        <taxon>Chaetothyriomycetidae</taxon>
        <taxon>Chaetothyriales</taxon>
        <taxon>Herpotrichiellaceae</taxon>
        <taxon>Phialophora</taxon>
    </lineage>
</organism>
<accession>A0A0D2FC12</accession>
<proteinExistence type="predicted"/>
<dbReference type="Proteomes" id="UP000054266">
    <property type="component" value="Unassembled WGS sequence"/>
</dbReference>
<reference evidence="1 2" key="1">
    <citation type="submission" date="2015-01" db="EMBL/GenBank/DDBJ databases">
        <title>The Genome Sequence of Capronia semiimmersa CBS27337.</title>
        <authorList>
            <consortium name="The Broad Institute Genomics Platform"/>
            <person name="Cuomo C."/>
            <person name="de Hoog S."/>
            <person name="Gorbushina A."/>
            <person name="Stielow B."/>
            <person name="Teixiera M."/>
            <person name="Abouelleil A."/>
            <person name="Chapman S.B."/>
            <person name="Priest M."/>
            <person name="Young S.K."/>
            <person name="Wortman J."/>
            <person name="Nusbaum C."/>
            <person name="Birren B."/>
        </authorList>
    </citation>
    <scope>NUCLEOTIDE SEQUENCE [LARGE SCALE GENOMIC DNA]</scope>
    <source>
        <strain evidence="1 2">CBS 27337</strain>
    </source>
</reference>
<gene>
    <name evidence="1" type="ORF">PV04_07755</name>
</gene>
<dbReference type="AlphaFoldDB" id="A0A0D2FC12"/>
<sequence length="310" mass="36264">MNIPGDLASIVDLTTSIHNSIGDHTVGKADLCFQLLRYQTYNDNRERELIDKSIHNPSSQSCLLIAKRLLTLHKAIIDWLRTSGFKLHFDRHRNITWAQTPCWFLGKKANSLREHVDIIENIRDQLVEHFLDRESDEGTRVKVQRGTEFPSPPRLQSEFIEQRRDGDRTKKTVALNEQDIEEITQTLSGIRKAVKKVDKRPKKRCRCEQRGSRAWPHPCEPWCHCAEEHAKRVEARYREEEEKIILAQKPKCDRGCRCGCASDLMGNRRRNLPKREPPVPKRPPFQACEEVTIKQKKVYKRIDLVFWLLT</sequence>
<dbReference type="HOGENOM" id="CLU_897138_0_0_1"/>
<protein>
    <submittedName>
        <fullName evidence="1">Uncharacterized protein</fullName>
    </submittedName>
</protein>
<keyword evidence="2" id="KW-1185">Reference proteome</keyword>
<dbReference type="EMBL" id="KN846960">
    <property type="protein sequence ID" value="KIW65498.1"/>
    <property type="molecule type" value="Genomic_DNA"/>
</dbReference>